<evidence type="ECO:0000313" key="7">
    <source>
        <dbReference type="Proteomes" id="UP000017836"/>
    </source>
</evidence>
<evidence type="ECO:0000256" key="1">
    <source>
        <dbReference type="ARBA" id="ARBA00008668"/>
    </source>
</evidence>
<feature type="signal peptide" evidence="5">
    <location>
        <begin position="1"/>
        <end position="24"/>
    </location>
</feature>
<keyword evidence="3" id="KW-0378">Hydrolase</keyword>
<dbReference type="EMBL" id="KI397474">
    <property type="protein sequence ID" value="ERM95684.1"/>
    <property type="molecule type" value="Genomic_DNA"/>
</dbReference>
<dbReference type="OrthoDB" id="1600564at2759"/>
<name>W1NKF0_AMBTC</name>
<evidence type="ECO:0000256" key="5">
    <source>
        <dbReference type="SAM" id="SignalP"/>
    </source>
</evidence>
<dbReference type="Pfam" id="PF00657">
    <property type="entry name" value="Lipase_GDSL"/>
    <property type="match status" value="1"/>
</dbReference>
<gene>
    <name evidence="6" type="ORF">AMTR_s00023p00212280</name>
</gene>
<dbReference type="InterPro" id="IPR036514">
    <property type="entry name" value="SGNH_hydro_sf"/>
</dbReference>
<dbReference type="PANTHER" id="PTHR22835">
    <property type="entry name" value="ZINC FINGER FYVE DOMAIN CONTAINING PROTEIN"/>
    <property type="match status" value="1"/>
</dbReference>
<evidence type="ECO:0000313" key="6">
    <source>
        <dbReference type="EMBL" id="ERM95684.1"/>
    </source>
</evidence>
<organism evidence="6 7">
    <name type="scientific">Amborella trichopoda</name>
    <dbReference type="NCBI Taxonomy" id="13333"/>
    <lineage>
        <taxon>Eukaryota</taxon>
        <taxon>Viridiplantae</taxon>
        <taxon>Streptophyta</taxon>
        <taxon>Embryophyta</taxon>
        <taxon>Tracheophyta</taxon>
        <taxon>Spermatophyta</taxon>
        <taxon>Magnoliopsida</taxon>
        <taxon>Amborellales</taxon>
        <taxon>Amborellaceae</taxon>
        <taxon>Amborella</taxon>
    </lineage>
</organism>
<dbReference type="KEGG" id="atr:18423605"/>
<proteinExistence type="inferred from homology"/>
<keyword evidence="7" id="KW-1185">Reference proteome</keyword>
<protein>
    <submittedName>
        <fullName evidence="6">Uncharacterized protein</fullName>
    </submittedName>
</protein>
<dbReference type="GO" id="GO:0016788">
    <property type="term" value="F:hydrolase activity, acting on ester bonds"/>
    <property type="evidence" value="ECO:0007669"/>
    <property type="project" value="InterPro"/>
</dbReference>
<accession>W1NKF0</accession>
<dbReference type="Gramene" id="ERM95684">
    <property type="protein sequence ID" value="ERM95684"/>
    <property type="gene ID" value="AMTR_s00023p00212280"/>
</dbReference>
<dbReference type="PANTHER" id="PTHR22835:SF659">
    <property type="entry name" value="GDSL LIPASE_ACYLHYDROLASE, PUTATIVE (AFU_ORTHOLOGUE AFUA_2G00510)-RELATED"/>
    <property type="match status" value="1"/>
</dbReference>
<dbReference type="AlphaFoldDB" id="W1NKF0"/>
<dbReference type="eggNOG" id="ENOG502QSMM">
    <property type="taxonomic scope" value="Eukaryota"/>
</dbReference>
<reference evidence="7" key="1">
    <citation type="journal article" date="2013" name="Science">
        <title>The Amborella genome and the evolution of flowering plants.</title>
        <authorList>
            <consortium name="Amborella Genome Project"/>
        </authorList>
    </citation>
    <scope>NUCLEOTIDE SEQUENCE [LARGE SCALE GENOMIC DNA]</scope>
</reference>
<dbReference type="OMA" id="DYNYPFA"/>
<keyword evidence="4" id="KW-0325">Glycoprotein</keyword>
<dbReference type="InterPro" id="IPR035669">
    <property type="entry name" value="SGNH_plant_lipase-like"/>
</dbReference>
<evidence type="ECO:0000256" key="4">
    <source>
        <dbReference type="ARBA" id="ARBA00023180"/>
    </source>
</evidence>
<evidence type="ECO:0000256" key="3">
    <source>
        <dbReference type="ARBA" id="ARBA00022801"/>
    </source>
</evidence>
<dbReference type="InterPro" id="IPR001087">
    <property type="entry name" value="GDSL"/>
</dbReference>
<sequence length="377" mass="41468">MASSSSCLNFYLLLIFSLCSCTIASKVHSKKGNYSALFSFGDSLADTGNLLLSGHSPFIRIAHPPFGETFFHKPTGRCSDGRLVVDFVAEAFGLPLLPPYLSKLKGPADFRKGVNFAVAGATALNSSYFTKKNIGFLWTNSSLNVQLGWFYHLLPSLCRTDAACKSYLKKSVFLVGEIGGNDYNYAFIQGKSIEQVKSYVPDVINAIMNAASVLIRIGAKTLVVPGNLPVGCSASILTGFLTTDKNEYDPRNGCLIRFNEFAQYHNSKLHKAIQAMRERFPHINIIYADYYNAAIRFVQTPEMFGFRKETVLRACCGGGGPYNFNITDRCGHPGAHACANPARYVNWDGIHLTEAAYEFIAKAMLNGEFMHPPIKLA</sequence>
<comment type="similarity">
    <text evidence="1">Belongs to the 'GDSL' lipolytic enzyme family.</text>
</comment>
<feature type="chain" id="PRO_5004807734" evidence="5">
    <location>
        <begin position="25"/>
        <end position="377"/>
    </location>
</feature>
<dbReference type="CDD" id="cd01837">
    <property type="entry name" value="SGNH_plant_lipase_like"/>
    <property type="match status" value="1"/>
</dbReference>
<dbReference type="Proteomes" id="UP000017836">
    <property type="component" value="Unassembled WGS sequence"/>
</dbReference>
<dbReference type="Gene3D" id="3.40.50.1110">
    <property type="entry name" value="SGNH hydrolase"/>
    <property type="match status" value="1"/>
</dbReference>
<dbReference type="HOGENOM" id="CLU_015101_2_1_1"/>
<dbReference type="STRING" id="13333.W1NKF0"/>
<keyword evidence="2 5" id="KW-0732">Signal</keyword>
<evidence type="ECO:0000256" key="2">
    <source>
        <dbReference type="ARBA" id="ARBA00022729"/>
    </source>
</evidence>
<dbReference type="SUPFAM" id="SSF52266">
    <property type="entry name" value="SGNH hydrolase"/>
    <property type="match status" value="1"/>
</dbReference>